<feature type="region of interest" description="Disordered" evidence="1">
    <location>
        <begin position="74"/>
        <end position="100"/>
    </location>
</feature>
<feature type="region of interest" description="Disordered" evidence="1">
    <location>
        <begin position="188"/>
        <end position="338"/>
    </location>
</feature>
<dbReference type="Proteomes" id="UP000184383">
    <property type="component" value="Unassembled WGS sequence"/>
</dbReference>
<dbReference type="GeneID" id="63746027"/>
<accession>A0A1L9S3B3</accession>
<feature type="compositionally biased region" description="Polar residues" evidence="1">
    <location>
        <begin position="251"/>
        <end position="266"/>
    </location>
</feature>
<sequence length="338" mass="37744">MSDDEYYDEYDEDIFWIEEPEPDIADDLAATANYDAIFFGDPSLEVEDYYSDWDDLSDDYYDDDPTAVRRQRVMDRQAKKKQSNGEYQKSNGESTKELSSLKPNAAFFQSVIWKNPEHDDRAIKLHEPGDGEKVALLKNWREVFRSSHPAIGRSRMRKERVLGFLNSDASTTPLNTIDSIMEDENREVSADLTSGLSSLETLRESDVDSGNMSNTTPGKSVSPPSMRIDRDLAANTKTANDGHSIEDSGPATRSSRSSASNGTNLNKLPKTSAPSPAKSRKRKASDSFDEEASENKNTMEDVEKPRSKRIASKKVGQETNSTSTSSAPVRRSTRQGKK</sequence>
<feature type="compositionally biased region" description="Polar residues" evidence="1">
    <location>
        <begin position="317"/>
        <end position="327"/>
    </location>
</feature>
<dbReference type="RefSeq" id="XP_040695328.1">
    <property type="nucleotide sequence ID" value="XM_040830179.1"/>
</dbReference>
<feature type="compositionally biased region" description="Polar residues" evidence="1">
    <location>
        <begin position="208"/>
        <end position="223"/>
    </location>
</feature>
<feature type="compositionally biased region" description="Polar residues" evidence="1">
    <location>
        <begin position="191"/>
        <end position="200"/>
    </location>
</feature>
<reference evidence="3" key="1">
    <citation type="journal article" date="2017" name="Genome Biol.">
        <title>Comparative genomics reveals high biological diversity and specific adaptations in the industrially and medically important fungal genus Aspergillus.</title>
        <authorList>
            <person name="de Vries R.P."/>
            <person name="Riley R."/>
            <person name="Wiebenga A."/>
            <person name="Aguilar-Osorio G."/>
            <person name="Amillis S."/>
            <person name="Uchima C.A."/>
            <person name="Anderluh G."/>
            <person name="Asadollahi M."/>
            <person name="Askin M."/>
            <person name="Barry K."/>
            <person name="Battaglia E."/>
            <person name="Bayram O."/>
            <person name="Benocci T."/>
            <person name="Braus-Stromeyer S.A."/>
            <person name="Caldana C."/>
            <person name="Canovas D."/>
            <person name="Cerqueira G.C."/>
            <person name="Chen F."/>
            <person name="Chen W."/>
            <person name="Choi C."/>
            <person name="Clum A."/>
            <person name="Dos Santos R.A."/>
            <person name="Damasio A.R."/>
            <person name="Diallinas G."/>
            <person name="Emri T."/>
            <person name="Fekete E."/>
            <person name="Flipphi M."/>
            <person name="Freyberg S."/>
            <person name="Gallo A."/>
            <person name="Gournas C."/>
            <person name="Habgood R."/>
            <person name="Hainaut M."/>
            <person name="Harispe M.L."/>
            <person name="Henrissat B."/>
            <person name="Hilden K.S."/>
            <person name="Hope R."/>
            <person name="Hossain A."/>
            <person name="Karabika E."/>
            <person name="Karaffa L."/>
            <person name="Karanyi Z."/>
            <person name="Krasevec N."/>
            <person name="Kuo A."/>
            <person name="Kusch H."/>
            <person name="LaButti K."/>
            <person name="Lagendijk E.L."/>
            <person name="Lapidus A."/>
            <person name="Levasseur A."/>
            <person name="Lindquist E."/>
            <person name="Lipzen A."/>
            <person name="Logrieco A.F."/>
            <person name="MacCabe A."/>
            <person name="Maekelae M.R."/>
            <person name="Malavazi I."/>
            <person name="Melin P."/>
            <person name="Meyer V."/>
            <person name="Mielnichuk N."/>
            <person name="Miskei M."/>
            <person name="Molnar A.P."/>
            <person name="Mule G."/>
            <person name="Ngan C.Y."/>
            <person name="Orejas M."/>
            <person name="Orosz E."/>
            <person name="Ouedraogo J.P."/>
            <person name="Overkamp K.M."/>
            <person name="Park H.-S."/>
            <person name="Perrone G."/>
            <person name="Piumi F."/>
            <person name="Punt P.J."/>
            <person name="Ram A.F."/>
            <person name="Ramon A."/>
            <person name="Rauscher S."/>
            <person name="Record E."/>
            <person name="Riano-Pachon D.M."/>
            <person name="Robert V."/>
            <person name="Roehrig J."/>
            <person name="Ruller R."/>
            <person name="Salamov A."/>
            <person name="Salih N.S."/>
            <person name="Samson R.A."/>
            <person name="Sandor E."/>
            <person name="Sanguinetti M."/>
            <person name="Schuetze T."/>
            <person name="Sepcic K."/>
            <person name="Shelest E."/>
            <person name="Sherlock G."/>
            <person name="Sophianopoulou V."/>
            <person name="Squina F.M."/>
            <person name="Sun H."/>
            <person name="Susca A."/>
            <person name="Todd R.B."/>
            <person name="Tsang A."/>
            <person name="Unkles S.E."/>
            <person name="van de Wiele N."/>
            <person name="van Rossen-Uffink D."/>
            <person name="Oliveira J.V."/>
            <person name="Vesth T.C."/>
            <person name="Visser J."/>
            <person name="Yu J.-H."/>
            <person name="Zhou M."/>
            <person name="Andersen M.R."/>
            <person name="Archer D.B."/>
            <person name="Baker S.E."/>
            <person name="Benoit I."/>
            <person name="Brakhage A.A."/>
            <person name="Braus G.H."/>
            <person name="Fischer R."/>
            <person name="Frisvad J.C."/>
            <person name="Goldman G.H."/>
            <person name="Houbraken J."/>
            <person name="Oakley B."/>
            <person name="Pocsi I."/>
            <person name="Scazzocchio C."/>
            <person name="Seiboth B."/>
            <person name="vanKuyk P.A."/>
            <person name="Wortman J."/>
            <person name="Dyer P.S."/>
            <person name="Grigoriev I.V."/>
        </authorList>
    </citation>
    <scope>NUCLEOTIDE SEQUENCE [LARGE SCALE GENOMIC DNA]</scope>
    <source>
        <strain evidence="3">DTO 134E9</strain>
    </source>
</reference>
<name>A0A1L9S3B3_ASPWE</name>
<evidence type="ECO:0000313" key="3">
    <source>
        <dbReference type="Proteomes" id="UP000184383"/>
    </source>
</evidence>
<dbReference type="OrthoDB" id="5372734at2759"/>
<gene>
    <name evidence="2" type="ORF">ASPWEDRAFT_167662</name>
</gene>
<evidence type="ECO:0000256" key="1">
    <source>
        <dbReference type="SAM" id="MobiDB-lite"/>
    </source>
</evidence>
<evidence type="ECO:0000313" key="2">
    <source>
        <dbReference type="EMBL" id="OJJ41652.1"/>
    </source>
</evidence>
<dbReference type="AlphaFoldDB" id="A0A1L9S3B3"/>
<dbReference type="VEuPathDB" id="FungiDB:ASPWEDRAFT_167662"/>
<dbReference type="STRING" id="1073089.A0A1L9S3B3"/>
<dbReference type="EMBL" id="KV878209">
    <property type="protein sequence ID" value="OJJ41652.1"/>
    <property type="molecule type" value="Genomic_DNA"/>
</dbReference>
<protein>
    <submittedName>
        <fullName evidence="2">Uncharacterized protein</fullName>
    </submittedName>
</protein>
<organism evidence="2 3">
    <name type="scientific">Aspergillus wentii DTO 134E9</name>
    <dbReference type="NCBI Taxonomy" id="1073089"/>
    <lineage>
        <taxon>Eukaryota</taxon>
        <taxon>Fungi</taxon>
        <taxon>Dikarya</taxon>
        <taxon>Ascomycota</taxon>
        <taxon>Pezizomycotina</taxon>
        <taxon>Eurotiomycetes</taxon>
        <taxon>Eurotiomycetidae</taxon>
        <taxon>Eurotiales</taxon>
        <taxon>Aspergillaceae</taxon>
        <taxon>Aspergillus</taxon>
        <taxon>Aspergillus subgen. Cremei</taxon>
    </lineage>
</organism>
<feature type="compositionally biased region" description="Basic and acidic residues" evidence="1">
    <location>
        <begin position="293"/>
        <end position="305"/>
    </location>
</feature>
<keyword evidence="3" id="KW-1185">Reference proteome</keyword>
<proteinExistence type="predicted"/>
<feature type="compositionally biased region" description="Polar residues" evidence="1">
    <location>
        <begin position="84"/>
        <end position="100"/>
    </location>
</feature>